<dbReference type="InterPro" id="IPR036770">
    <property type="entry name" value="Ankyrin_rpt-contain_sf"/>
</dbReference>
<evidence type="ECO:0000313" key="7">
    <source>
        <dbReference type="Proteomes" id="UP001273209"/>
    </source>
</evidence>
<evidence type="ECO:0000313" key="6">
    <source>
        <dbReference type="EMBL" id="KAK4077056.1"/>
    </source>
</evidence>
<feature type="repeat" description="ANK" evidence="2">
    <location>
        <begin position="1531"/>
        <end position="1563"/>
    </location>
</feature>
<dbReference type="PROSITE" id="PS50297">
    <property type="entry name" value="ANK_REP_REGION"/>
    <property type="match status" value="7"/>
</dbReference>
<evidence type="ECO:0000256" key="1">
    <source>
        <dbReference type="ARBA" id="ARBA00022737"/>
    </source>
</evidence>
<feature type="domain" description="Nephrocystin 3-like N-terminal" evidence="5">
    <location>
        <begin position="354"/>
        <end position="523"/>
    </location>
</feature>
<dbReference type="InterPro" id="IPR027417">
    <property type="entry name" value="P-loop_NTPase"/>
</dbReference>
<comment type="caution">
    <text evidence="6">The sequence shown here is derived from an EMBL/GenBank/DDBJ whole genome shotgun (WGS) entry which is preliminary data.</text>
</comment>
<name>A0AAE1IIF4_9HYPO</name>
<feature type="domain" description="NWD NACHT-NTPase N-terminal" evidence="4">
    <location>
        <begin position="64"/>
        <end position="279"/>
    </location>
</feature>
<feature type="repeat" description="ANK" evidence="2">
    <location>
        <begin position="1085"/>
        <end position="1120"/>
    </location>
</feature>
<dbReference type="Pfam" id="PF13857">
    <property type="entry name" value="Ank_5"/>
    <property type="match status" value="1"/>
</dbReference>
<dbReference type="PANTHER" id="PTHR24118:SF99">
    <property type="entry name" value="POTE ANKYRIN DOMAIN FAMILY MEMBER 3C-RELATED"/>
    <property type="match status" value="1"/>
</dbReference>
<dbReference type="Pfam" id="PF24883">
    <property type="entry name" value="NPHP3_N"/>
    <property type="match status" value="1"/>
</dbReference>
<feature type="region of interest" description="Disordered" evidence="3">
    <location>
        <begin position="1"/>
        <end position="55"/>
    </location>
</feature>
<feature type="repeat" description="ANK" evidence="2">
    <location>
        <begin position="1376"/>
        <end position="1409"/>
    </location>
</feature>
<dbReference type="Proteomes" id="UP001273209">
    <property type="component" value="Unassembled WGS sequence"/>
</dbReference>
<feature type="repeat" description="ANK" evidence="2">
    <location>
        <begin position="1202"/>
        <end position="1236"/>
    </location>
</feature>
<dbReference type="SMART" id="SM00248">
    <property type="entry name" value="ANK"/>
    <property type="match status" value="15"/>
</dbReference>
<dbReference type="Gene3D" id="3.40.50.300">
    <property type="entry name" value="P-loop containing nucleotide triphosphate hydrolases"/>
    <property type="match status" value="1"/>
</dbReference>
<feature type="repeat" description="ANK" evidence="2">
    <location>
        <begin position="1305"/>
        <end position="1341"/>
    </location>
</feature>
<organism evidence="6 7">
    <name type="scientific">Trichoderma aggressivum f. europaeum</name>
    <dbReference type="NCBI Taxonomy" id="173218"/>
    <lineage>
        <taxon>Eukaryota</taxon>
        <taxon>Fungi</taxon>
        <taxon>Dikarya</taxon>
        <taxon>Ascomycota</taxon>
        <taxon>Pezizomycotina</taxon>
        <taxon>Sordariomycetes</taxon>
        <taxon>Hypocreomycetidae</taxon>
        <taxon>Hypocreales</taxon>
        <taxon>Hypocreaceae</taxon>
        <taxon>Trichoderma</taxon>
    </lineage>
</organism>
<evidence type="ECO:0008006" key="8">
    <source>
        <dbReference type="Google" id="ProtNLM"/>
    </source>
</evidence>
<protein>
    <recommendedName>
        <fullName evidence="8">NACHT domain-containing protein</fullName>
    </recommendedName>
</protein>
<feature type="compositionally biased region" description="Basic residues" evidence="3">
    <location>
        <begin position="1"/>
        <end position="12"/>
    </location>
</feature>
<feature type="repeat" description="ANK" evidence="2">
    <location>
        <begin position="956"/>
        <end position="988"/>
    </location>
</feature>
<dbReference type="InterPro" id="IPR031359">
    <property type="entry name" value="NACHT_N"/>
</dbReference>
<dbReference type="PANTHER" id="PTHR24118">
    <property type="entry name" value="POTE ANKYRIN DOMAIN"/>
    <property type="match status" value="1"/>
</dbReference>
<keyword evidence="1" id="KW-0677">Repeat</keyword>
<feature type="repeat" description="ANK" evidence="2">
    <location>
        <begin position="867"/>
        <end position="894"/>
    </location>
</feature>
<dbReference type="SUPFAM" id="SSF48403">
    <property type="entry name" value="Ankyrin repeat"/>
    <property type="match status" value="3"/>
</dbReference>
<evidence type="ECO:0000256" key="3">
    <source>
        <dbReference type="SAM" id="MobiDB-lite"/>
    </source>
</evidence>
<feature type="repeat" description="ANK" evidence="2">
    <location>
        <begin position="1272"/>
        <end position="1304"/>
    </location>
</feature>
<evidence type="ECO:0000259" key="4">
    <source>
        <dbReference type="Pfam" id="PF17100"/>
    </source>
</evidence>
<dbReference type="GeneID" id="87918286"/>
<dbReference type="InterPro" id="IPR002110">
    <property type="entry name" value="Ankyrin_rpt"/>
</dbReference>
<dbReference type="Pfam" id="PF17100">
    <property type="entry name" value="NACHT_N"/>
    <property type="match status" value="1"/>
</dbReference>
<dbReference type="InterPro" id="IPR056884">
    <property type="entry name" value="NPHP3-like_N"/>
</dbReference>
<proteinExistence type="predicted"/>
<dbReference type="SUPFAM" id="SSF52540">
    <property type="entry name" value="P-loop containing nucleoside triphosphate hydrolases"/>
    <property type="match status" value="1"/>
</dbReference>
<dbReference type="Pfam" id="PF12796">
    <property type="entry name" value="Ank_2"/>
    <property type="match status" value="4"/>
</dbReference>
<dbReference type="PROSITE" id="PS50088">
    <property type="entry name" value="ANK_REPEAT"/>
    <property type="match status" value="10"/>
</dbReference>
<dbReference type="RefSeq" id="XP_062757043.1">
    <property type="nucleotide sequence ID" value="XM_062898381.1"/>
</dbReference>
<keyword evidence="7" id="KW-1185">Reference proteome</keyword>
<gene>
    <name evidence="6" type="ORF">Triagg1_4023</name>
</gene>
<keyword evidence="2" id="KW-0040">ANK repeat</keyword>
<reference evidence="6" key="1">
    <citation type="submission" date="2023-11" db="EMBL/GenBank/DDBJ databases">
        <title>The genome sequences of three competitors of mushroom-forming fungi.</title>
        <authorList>
            <person name="Beijen E."/>
            <person name="Ohm R.A."/>
        </authorList>
    </citation>
    <scope>NUCLEOTIDE SEQUENCE</scope>
    <source>
        <strain evidence="6">CBS 100526</strain>
    </source>
</reference>
<dbReference type="EMBL" id="JAWRVG010000012">
    <property type="protein sequence ID" value="KAK4077056.1"/>
    <property type="molecule type" value="Genomic_DNA"/>
</dbReference>
<evidence type="ECO:0000259" key="5">
    <source>
        <dbReference type="Pfam" id="PF24883"/>
    </source>
</evidence>
<evidence type="ECO:0000256" key="2">
    <source>
        <dbReference type="PROSITE-ProRule" id="PRU00023"/>
    </source>
</evidence>
<sequence>MGKLRSVFRFKNKTGVPDTRHTQQSQKLHEGTDTNTTPEGNDEANEGTERSSTPLFTENTPIRELWIVAYERLRDEDGELIKNYEIELKKSVPASLGQMIPIRANKRDEVEAILRIKMEEINKNASSLARVDDFTQLFFKVVDSANDYIRGAASANPYTSIAWIGVSFVLPLLLNPSEQRKALAKGLDYITSLITQSRMREELYVECYESQTENREKFRQSHSQYKTALEKLYRQILRFEATVYCYYTNTSALRFAQDSTKWNIWEHLVDDLRDQGNNFAAIEEKWRDMQRYEKRLATESLQQAAIDTLSAQLSASQKALEDEEKKEYNDLLKWLCDVDPSAMHNAARDRHETGTNEWLISDSEEFKAWETGDKSLLWLHGKAGSGKSILTSSVIKYLQDQYASKSSLSTALAYFYFSFSDPQKQKVDVMLASLIKQICSYFSQELLFLEDFRGHKRRGERPDTRALEKMLVMSASSFSNVYVVIDALDECPLLNNQREYLLKSLGRILVNEPENLHIFLTSRKEQDIDKKLRASLSPPQRIEIDLLAHQETLNHDIHRYIDLKLATDAFDSWPESVKEEVKQSLVEKADYMFQYVRFQFEALQKLNSVPKIRKALRDLPIGLDATYDRILQSIDSDFQCQVLGSLKWLAFSKRTLSIEELSEVFTLYTMNSNDDIFDEAERPFSCTDILKYFSGLIVNSWSHYSANTVRLVHFSLKEYLTSSRVLEGSTSVFSLNEVDSHLSIVRACFVYLRHISSQDANGVNLKFSDHPYHLTNYVGNYLLVHLDEILHESAEIRQEALPLLAANSQSLVTLIHIGRNVHWESEPNLRLRPYCYAVLLGLRRLTEFQISEGVNKYITQEDLGRGLSTAIYQGNTDIMQLLLKAGADANIYGRHGTSLRDAMRRGDITASDLLETHGTIISGHPIIECISKYYQDEKAVKLLLHGGVDINMQDGRNETAIHMVVSTGDERILKLLLERGADVNAGIHEYLGTPIQRACWIEKNYTTQFINMLLDKGADPNIRGGRFGTALQAACAILSTEGSPESPYFRRGLRYDRHSYNTIVISRNIRLLIDHGADVNVQGGEYGTALHALAGSREPETGQLIELLLSNGAKVNRLSDWGTALHVACHEGMIETIQLLLDHDADVNAIGGRFGTPLQAAVTSMGLRLTTKDTLARERELILEIVELLLERGAEINQKGGKYGTALQAAYANEYVDMKLIRLLLNHGADVTAEGGHHETMLAAACSNPEIGLESVQMLLDRGADVNARGGADGTALIVACKRGNLELMQVLVGYGADVNAKGPQGQTALTTAFYNGNYGFISSVVKLLLEKGVDVNAEDEDGRTPLMLSCYEKERLELVKLLLKEGAHVNVEDKDGQTPLAFACKYNGGAEMVELLLEHGANVFHRDSAVWHEVAHLPRSTATPGDILAMLKLLHNYHIDVNHVHKGYGTMLTSLVKKWYPDPKKELYPSIRWLLDQGADINIMGGDFGFPLQAACTLTGISPDINSNSASTKLLLEICPDIDVNAQGGRFGSALQAAAFSGQAESVKLLLERNANVNAAGGKYGSALNAAIVTGHWNIVEILLQAGATPDCYFQQQPDEEWLEMIRKEDDVAYVDTKGAAERYMKFWEVQSKSRLSS</sequence>
<accession>A0AAE1IIF4</accession>
<feature type="repeat" description="ANK" evidence="2">
    <location>
        <begin position="1342"/>
        <end position="1375"/>
    </location>
</feature>
<dbReference type="Gene3D" id="1.25.40.20">
    <property type="entry name" value="Ankyrin repeat-containing domain"/>
    <property type="match status" value="3"/>
</dbReference>
<feature type="repeat" description="ANK" evidence="2">
    <location>
        <begin position="1120"/>
        <end position="1152"/>
    </location>
</feature>